<dbReference type="EMBL" id="JAVDSC010000002">
    <property type="protein sequence ID" value="MDR6628644.1"/>
    <property type="molecule type" value="Genomic_DNA"/>
</dbReference>
<dbReference type="AlphaFoldDB" id="A0AAW8LIQ6"/>
<protein>
    <recommendedName>
        <fullName evidence="3">Band 7 domain-containing protein</fullName>
    </recommendedName>
</protein>
<proteinExistence type="predicted"/>
<evidence type="ECO:0000313" key="1">
    <source>
        <dbReference type="EMBL" id="MDR6628644.1"/>
    </source>
</evidence>
<accession>A0AAW8LIQ6</accession>
<reference evidence="1" key="1">
    <citation type="submission" date="2023-07" db="EMBL/GenBank/DDBJ databases">
        <title>Sorghum-associated microbial communities from plants grown in Nebraska, USA.</title>
        <authorList>
            <person name="Schachtman D."/>
        </authorList>
    </citation>
    <scope>NUCLEOTIDE SEQUENCE</scope>
    <source>
        <strain evidence="1">BE44</strain>
    </source>
</reference>
<name>A0AAW8LIQ6_ACILW</name>
<organism evidence="1 2">
    <name type="scientific">Acinetobacter lwoffii</name>
    <dbReference type="NCBI Taxonomy" id="28090"/>
    <lineage>
        <taxon>Bacteria</taxon>
        <taxon>Pseudomonadati</taxon>
        <taxon>Pseudomonadota</taxon>
        <taxon>Gammaproteobacteria</taxon>
        <taxon>Moraxellales</taxon>
        <taxon>Moraxellaceae</taxon>
        <taxon>Acinetobacter</taxon>
    </lineage>
</organism>
<sequence length="361" mass="42181">MVFFVRKITLNRLKNKLYLNQYNTILIYFMTATYTYELANFVCRFNQYKLMDMFQEIVLPAFTIEDSWKVKRGHFFFQSVQLVELPNSKEKTLAIIGRFIRDTKLTSTQIYDYENKELIPQKASIQTSPSALFVLILNNHRLIYLKETPHAPTLEMFKETSKTFLRRQTKLYAESLIDDARKDFIKEYGLPDIDITPLNTKESLEDFLKEYKTIHSIKITLKKRNDELQFRDDLIRRAQQKTDSLKSSNTTLFFSNKKEGLDPEQTKEQLAEATEQGNQGILIEGLNSAGDHLKGNNDKFKVTKYISGIDLNNIFLTASALYKSFTKLTQNREIIVPNTEKNVQKKLENINISVKDDERSE</sequence>
<evidence type="ECO:0000313" key="2">
    <source>
        <dbReference type="Proteomes" id="UP001262767"/>
    </source>
</evidence>
<gene>
    <name evidence="1" type="ORF">J2X86_000655</name>
</gene>
<comment type="caution">
    <text evidence="1">The sequence shown here is derived from an EMBL/GenBank/DDBJ whole genome shotgun (WGS) entry which is preliminary data.</text>
</comment>
<evidence type="ECO:0008006" key="3">
    <source>
        <dbReference type="Google" id="ProtNLM"/>
    </source>
</evidence>
<dbReference type="RefSeq" id="WP_224215576.1">
    <property type="nucleotide sequence ID" value="NZ_JAVDSC010000002.1"/>
</dbReference>
<dbReference type="Proteomes" id="UP001262767">
    <property type="component" value="Unassembled WGS sequence"/>
</dbReference>